<protein>
    <recommendedName>
        <fullName evidence="2">Phytase-like domain-containing protein</fullName>
    </recommendedName>
</protein>
<dbReference type="EMBL" id="CP036287">
    <property type="protein sequence ID" value="QDU66097.1"/>
    <property type="molecule type" value="Genomic_DNA"/>
</dbReference>
<dbReference type="SUPFAM" id="SSF50969">
    <property type="entry name" value="YVTN repeat-like/Quinoprotein amine dehydrogenase"/>
    <property type="match status" value="1"/>
</dbReference>
<sequence precursor="true">MRLSKSATLVAASVSLLASASAQSAAPVGADSLFRRVSSFEVFQNTSVDQETVAEIVTYANRGQVLIYTDSATGSIGFIDIADPHNPVAGGVVAVGGEPTSVAVRRRWALAAVNTSADFVKTSGNLEVIDITTRQIVRTIPLGGQPDSVAVSPDGRYAIVAIENERDEDLGNGEPPQAPAGFLVIVDLVGAPAAWTTRTVDLVGVPDLFPEDPEPEFVDISALNIAVVTLQENNYVAFVDLASGAVLGGFSAGTVDLDGVDIDENDLIEQTGSLTGVPREPDGVVWTSNLTFATADEGDLFGGSRGFTNWSVFGLPQFGPGAAFDQLAARLGHYPEDRSENKGSEPESVEYAQFGSQRLLFVGSERANIVAVYELVATPLFGVSAPVLRQVLPTGVAPEGIVAIPERGLFVVANEADARDDGIRSTVMVYELGATASYPTVTSANHAGTSVPIPWGALSGLVAGEGADTLHTIHDSFYRKSRIYTVDHSLTPALITDELPLVDTNGVLAASLDALKLQLPGTDDFDPASLINGDGTVNLDPEGIALSTNGGFWLASEGTGNLVGGVSDPTDRPFESPNLLIEVAADGTIVQVVQLPLEVIQNQLRFGFEGVAVDGDVLYVAFQRAWQAAGDPSDRVRIGRYDTLSASWSFAYYPLDAVASPNGGWVGLSDLTALGGGDFALIERDNQAGPDAAVKRLYRISVAGVTFVPEGPGASFPLLAKTLVSDLLADGAFDASAGPIPEKLEGLAIVGGTTFVVNDNDGVDDNNGETLLLELDGLFR</sequence>
<keyword evidence="1" id="KW-0732">Signal</keyword>
<dbReference type="InterPro" id="IPR011044">
    <property type="entry name" value="Quino_amine_DH_bsu"/>
</dbReference>
<dbReference type="KEGG" id="pbap:Pla133_11630"/>
<name>A0A518BGI2_9BACT</name>
<dbReference type="AlphaFoldDB" id="A0A518BGI2"/>
<dbReference type="InterPro" id="IPR052956">
    <property type="entry name" value="Mesenchyme-surface_protein"/>
</dbReference>
<feature type="domain" description="Phytase-like" evidence="2">
    <location>
        <begin position="453"/>
        <end position="761"/>
    </location>
</feature>
<dbReference type="Gene3D" id="2.130.10.10">
    <property type="entry name" value="YVTN repeat-like/Quinoprotein amine dehydrogenase"/>
    <property type="match status" value="1"/>
</dbReference>
<dbReference type="InterPro" id="IPR027372">
    <property type="entry name" value="Phytase-like_dom"/>
</dbReference>
<feature type="signal peptide" evidence="1">
    <location>
        <begin position="1"/>
        <end position="24"/>
    </location>
</feature>
<dbReference type="PANTHER" id="PTHR46928">
    <property type="entry name" value="MESENCHYME-SPECIFIC CELL SURFACE GLYCOPROTEIN"/>
    <property type="match status" value="1"/>
</dbReference>
<evidence type="ECO:0000313" key="3">
    <source>
        <dbReference type="EMBL" id="QDU66097.1"/>
    </source>
</evidence>
<dbReference type="InterPro" id="IPR015943">
    <property type="entry name" value="WD40/YVTN_repeat-like_dom_sf"/>
</dbReference>
<reference evidence="3 4" key="1">
    <citation type="submission" date="2019-02" db="EMBL/GenBank/DDBJ databases">
        <title>Deep-cultivation of Planctomycetes and their phenomic and genomic characterization uncovers novel biology.</title>
        <authorList>
            <person name="Wiegand S."/>
            <person name="Jogler M."/>
            <person name="Boedeker C."/>
            <person name="Pinto D."/>
            <person name="Vollmers J."/>
            <person name="Rivas-Marin E."/>
            <person name="Kohn T."/>
            <person name="Peeters S.H."/>
            <person name="Heuer A."/>
            <person name="Rast P."/>
            <person name="Oberbeckmann S."/>
            <person name="Bunk B."/>
            <person name="Jeske O."/>
            <person name="Meyerdierks A."/>
            <person name="Storesund J.E."/>
            <person name="Kallscheuer N."/>
            <person name="Luecker S."/>
            <person name="Lage O.M."/>
            <person name="Pohl T."/>
            <person name="Merkel B.J."/>
            <person name="Hornburger P."/>
            <person name="Mueller R.-W."/>
            <person name="Bruemmer F."/>
            <person name="Labrenz M."/>
            <person name="Spormann A.M."/>
            <person name="Op den Camp H."/>
            <person name="Overmann J."/>
            <person name="Amann R."/>
            <person name="Jetten M.S.M."/>
            <person name="Mascher T."/>
            <person name="Medema M.H."/>
            <person name="Devos D.P."/>
            <person name="Kaster A.-K."/>
            <person name="Ovreas L."/>
            <person name="Rohde M."/>
            <person name="Galperin M.Y."/>
            <person name="Jogler C."/>
        </authorList>
    </citation>
    <scope>NUCLEOTIDE SEQUENCE [LARGE SCALE GENOMIC DNA]</scope>
    <source>
        <strain evidence="3 4">Pla133</strain>
    </source>
</reference>
<keyword evidence="4" id="KW-1185">Reference proteome</keyword>
<dbReference type="PANTHER" id="PTHR46928:SF1">
    <property type="entry name" value="MESENCHYME-SPECIFIC CELL SURFACE GLYCOPROTEIN"/>
    <property type="match status" value="1"/>
</dbReference>
<proteinExistence type="predicted"/>
<dbReference type="RefSeq" id="WP_145063343.1">
    <property type="nucleotide sequence ID" value="NZ_CP036287.1"/>
</dbReference>
<accession>A0A518BGI2</accession>
<dbReference type="Pfam" id="PF13449">
    <property type="entry name" value="Phytase-like"/>
    <property type="match status" value="1"/>
</dbReference>
<evidence type="ECO:0000313" key="4">
    <source>
        <dbReference type="Proteomes" id="UP000316921"/>
    </source>
</evidence>
<feature type="chain" id="PRO_5022230909" description="Phytase-like domain-containing protein" evidence="1">
    <location>
        <begin position="25"/>
        <end position="780"/>
    </location>
</feature>
<dbReference type="Proteomes" id="UP000316921">
    <property type="component" value="Chromosome"/>
</dbReference>
<evidence type="ECO:0000256" key="1">
    <source>
        <dbReference type="SAM" id="SignalP"/>
    </source>
</evidence>
<organism evidence="3 4">
    <name type="scientific">Engelhardtia mirabilis</name>
    <dbReference type="NCBI Taxonomy" id="2528011"/>
    <lineage>
        <taxon>Bacteria</taxon>
        <taxon>Pseudomonadati</taxon>
        <taxon>Planctomycetota</taxon>
        <taxon>Planctomycetia</taxon>
        <taxon>Planctomycetia incertae sedis</taxon>
        <taxon>Engelhardtia</taxon>
    </lineage>
</organism>
<gene>
    <name evidence="3" type="ORF">Pla133_11630</name>
</gene>
<evidence type="ECO:0000259" key="2">
    <source>
        <dbReference type="Pfam" id="PF13449"/>
    </source>
</evidence>